<evidence type="ECO:0000259" key="10">
    <source>
        <dbReference type="PROSITE" id="PS51446"/>
    </source>
</evidence>
<feature type="site" description="Reactive bond" evidence="7">
    <location>
        <begin position="94"/>
        <end position="95"/>
    </location>
</feature>
<protein>
    <recommendedName>
        <fullName evidence="10">Pacifastin domain-containing protein</fullName>
    </recommendedName>
</protein>
<feature type="signal peptide" evidence="9">
    <location>
        <begin position="1"/>
        <end position="18"/>
    </location>
</feature>
<dbReference type="GO" id="GO:0005576">
    <property type="term" value="C:extracellular region"/>
    <property type="evidence" value="ECO:0007669"/>
    <property type="project" value="UniProtKB-SubCell"/>
</dbReference>
<evidence type="ECO:0000256" key="6">
    <source>
        <dbReference type="ARBA" id="ARBA00029459"/>
    </source>
</evidence>
<organism evidence="12 14">
    <name type="scientific">Polyplax serrata</name>
    <name type="common">Common mouse louse</name>
    <dbReference type="NCBI Taxonomy" id="468196"/>
    <lineage>
        <taxon>Eukaryota</taxon>
        <taxon>Metazoa</taxon>
        <taxon>Ecdysozoa</taxon>
        <taxon>Arthropoda</taxon>
        <taxon>Hexapoda</taxon>
        <taxon>Insecta</taxon>
        <taxon>Pterygota</taxon>
        <taxon>Neoptera</taxon>
        <taxon>Paraneoptera</taxon>
        <taxon>Psocodea</taxon>
        <taxon>Troctomorpha</taxon>
        <taxon>Phthiraptera</taxon>
        <taxon>Anoplura</taxon>
        <taxon>Polyplacidae</taxon>
        <taxon>Polyplax</taxon>
    </lineage>
</organism>
<dbReference type="GO" id="GO:0004867">
    <property type="term" value="F:serine-type endopeptidase inhibitor activity"/>
    <property type="evidence" value="ECO:0007669"/>
    <property type="project" value="UniProtKB-UniRule"/>
</dbReference>
<dbReference type="SUPFAM" id="SSF57283">
    <property type="entry name" value="PMP inhibitors"/>
    <property type="match status" value="1"/>
</dbReference>
<keyword evidence="4 7" id="KW-0722">Serine protease inhibitor</keyword>
<dbReference type="AlphaFoldDB" id="A0AAN8XQ08"/>
<evidence type="ECO:0000313" key="14">
    <source>
        <dbReference type="Proteomes" id="UP001372834"/>
    </source>
</evidence>
<proteinExistence type="inferred from homology"/>
<keyword evidence="5 7" id="KW-1015">Disulfide bond</keyword>
<dbReference type="InterPro" id="IPR036201">
    <property type="entry name" value="Pacifastin_dom_sf"/>
</dbReference>
<evidence type="ECO:0000256" key="5">
    <source>
        <dbReference type="ARBA" id="ARBA00023157"/>
    </source>
</evidence>
<evidence type="ECO:0000256" key="4">
    <source>
        <dbReference type="ARBA" id="ARBA00022900"/>
    </source>
</evidence>
<evidence type="ECO:0000256" key="8">
    <source>
        <dbReference type="SAM" id="MobiDB-lite"/>
    </source>
</evidence>
<dbReference type="Proteomes" id="UP001372834">
    <property type="component" value="Unassembled WGS sequence"/>
</dbReference>
<evidence type="ECO:0000256" key="2">
    <source>
        <dbReference type="ARBA" id="ARBA00022525"/>
    </source>
</evidence>
<sequence length="104" mass="10781">MKYTLLIALFAAVAIASAFPSDAETAKAEETETKVEATETKAEGTADDAMAAAKETLDAADQADKCEPGSLFKNDCNTCTCPPSGLRSAAGCTLKLCLETKPSE</sequence>
<dbReference type="PROSITE" id="PS51446">
    <property type="entry name" value="PACIFASTIN"/>
    <property type="match status" value="1"/>
</dbReference>
<keyword evidence="3 7" id="KW-0646">Protease inhibitor</keyword>
<accession>A0AAN8XQ08</accession>
<comment type="subcellular location">
    <subcellularLocation>
        <location evidence="1">Secreted</location>
    </subcellularLocation>
</comment>
<keyword evidence="9" id="KW-0732">Signal</keyword>
<evidence type="ECO:0000256" key="7">
    <source>
        <dbReference type="PROSITE-ProRule" id="PRU00776"/>
    </source>
</evidence>
<evidence type="ECO:0000313" key="11">
    <source>
        <dbReference type="EMBL" id="KAK6633712.1"/>
    </source>
</evidence>
<evidence type="ECO:0000256" key="1">
    <source>
        <dbReference type="ARBA" id="ARBA00004613"/>
    </source>
</evidence>
<dbReference type="EMBL" id="JAWJWE010000001">
    <property type="protein sequence ID" value="KAK6645024.1"/>
    <property type="molecule type" value="Genomic_DNA"/>
</dbReference>
<feature type="disulfide bond" evidence="7">
    <location>
        <begin position="66"/>
        <end position="81"/>
    </location>
</feature>
<feature type="chain" id="PRO_5042974952" description="Pacifastin domain-containing protein" evidence="9">
    <location>
        <begin position="19"/>
        <end position="104"/>
    </location>
</feature>
<feature type="region of interest" description="Disordered" evidence="8">
    <location>
        <begin position="22"/>
        <end position="42"/>
    </location>
</feature>
<reference evidence="12 14" key="1">
    <citation type="submission" date="2023-10" db="EMBL/GenBank/DDBJ databases">
        <title>Genomes of two closely related lineages of the louse Polyplax serrata with different host specificities.</title>
        <authorList>
            <person name="Martinu J."/>
            <person name="Tarabai H."/>
            <person name="Stefka J."/>
            <person name="Hypsa V."/>
        </authorList>
    </citation>
    <scope>NUCLEOTIDE SEQUENCE [LARGE SCALE GENOMIC DNA]</scope>
    <source>
        <strain evidence="11">98ZLc_SE</strain>
        <strain evidence="12">HR10_N</strain>
    </source>
</reference>
<name>A0AAN8XQ08_POLSC</name>
<gene>
    <name evidence="12" type="ORF">RUM43_001300</name>
    <name evidence="11" type="ORF">RUM44_004319</name>
</gene>
<feature type="domain" description="Pacifastin" evidence="10">
    <location>
        <begin position="63"/>
        <end position="100"/>
    </location>
</feature>
<keyword evidence="2" id="KW-0964">Secreted</keyword>
<comment type="similarity">
    <text evidence="6 7">Belongs to the protease inhibitor I19 family.</text>
</comment>
<dbReference type="Proteomes" id="UP001359485">
    <property type="component" value="Unassembled WGS sequence"/>
</dbReference>
<feature type="compositionally biased region" description="Basic and acidic residues" evidence="8">
    <location>
        <begin position="24"/>
        <end position="42"/>
    </location>
</feature>
<evidence type="ECO:0000313" key="13">
    <source>
        <dbReference type="Proteomes" id="UP001359485"/>
    </source>
</evidence>
<evidence type="ECO:0000256" key="9">
    <source>
        <dbReference type="SAM" id="SignalP"/>
    </source>
</evidence>
<evidence type="ECO:0000313" key="12">
    <source>
        <dbReference type="EMBL" id="KAK6645024.1"/>
    </source>
</evidence>
<dbReference type="EMBL" id="JAWJWF010000004">
    <property type="protein sequence ID" value="KAK6633712.1"/>
    <property type="molecule type" value="Genomic_DNA"/>
</dbReference>
<evidence type="ECO:0000256" key="3">
    <source>
        <dbReference type="ARBA" id="ARBA00022690"/>
    </source>
</evidence>
<comment type="caution">
    <text evidence="7">Lacks conserved residue(s) required for the propagation of feature annotation.</text>
</comment>
<comment type="caution">
    <text evidence="12">The sequence shown here is derived from an EMBL/GenBank/DDBJ whole genome shotgun (WGS) entry which is preliminary data.</text>
</comment>
<dbReference type="InterPro" id="IPR008037">
    <property type="entry name" value="Pacifastin_dom"/>
</dbReference>
<dbReference type="Pfam" id="PF05375">
    <property type="entry name" value="Pacifastin_I"/>
    <property type="match status" value="1"/>
</dbReference>
<keyword evidence="13" id="KW-1185">Reference proteome</keyword>